<accession>I0LBG2</accession>
<dbReference type="GO" id="GO:0006508">
    <property type="term" value="P:proteolysis"/>
    <property type="evidence" value="ECO:0007669"/>
    <property type="project" value="UniProtKB-KW"/>
</dbReference>
<sequence>MQFEGWPELFAGELSPEKLPYRLVVETETKPEYTPYSSTTRTDWSFLSGAAQDVQAIPLVQLDHDTEVDLAGRAPRRSDLAITPVVVGSGRVSRSAGAPGRRR</sequence>
<dbReference type="STRING" id="1150864.MILUP08_46053"/>
<proteinExistence type="predicted"/>
<dbReference type="Proteomes" id="UP000003448">
    <property type="component" value="Unassembled WGS sequence"/>
</dbReference>
<dbReference type="RefSeq" id="WP_007464773.1">
    <property type="nucleotide sequence ID" value="NZ_HF570108.1"/>
</dbReference>
<keyword evidence="1" id="KW-0378">Hydrolase</keyword>
<evidence type="ECO:0000313" key="2">
    <source>
        <dbReference type="Proteomes" id="UP000003448"/>
    </source>
</evidence>
<name>I0LBG2_9ACTN</name>
<dbReference type="EMBL" id="CAIE01000039">
    <property type="protein sequence ID" value="CCH21159.1"/>
    <property type="molecule type" value="Genomic_DNA"/>
</dbReference>
<gene>
    <name evidence="1" type="ORF">MILUP08_46053</name>
</gene>
<reference evidence="2" key="1">
    <citation type="journal article" date="2012" name="J. Bacteriol.">
        <title>Genome Sequence of Micromonospora lupini Lupac 08, Isolated from Root Nodules of Lupinus angustifolius.</title>
        <authorList>
            <person name="Alonso-Vega P."/>
            <person name="Normand P."/>
            <person name="Bacigalupe R."/>
            <person name="Pujic P."/>
            <person name="Lajus A."/>
            <person name="Vallenet D."/>
            <person name="Carro L."/>
            <person name="Coll P."/>
            <person name="Trujillo M.E."/>
        </authorList>
    </citation>
    <scope>NUCLEOTIDE SEQUENCE [LARGE SCALE GENOMIC DNA]</scope>
    <source>
        <strain evidence="2">Lupac 08</strain>
    </source>
</reference>
<evidence type="ECO:0000313" key="1">
    <source>
        <dbReference type="EMBL" id="CCH21159.1"/>
    </source>
</evidence>
<keyword evidence="1" id="KW-0645">Protease</keyword>
<keyword evidence="2" id="KW-1185">Reference proteome</keyword>
<organism evidence="1 2">
    <name type="scientific">Micromonospora lupini str. Lupac 08</name>
    <dbReference type="NCBI Taxonomy" id="1150864"/>
    <lineage>
        <taxon>Bacteria</taxon>
        <taxon>Bacillati</taxon>
        <taxon>Actinomycetota</taxon>
        <taxon>Actinomycetes</taxon>
        <taxon>Micromonosporales</taxon>
        <taxon>Micromonosporaceae</taxon>
        <taxon>Micromonospora</taxon>
    </lineage>
</organism>
<dbReference type="GO" id="GO:0008233">
    <property type="term" value="F:peptidase activity"/>
    <property type="evidence" value="ECO:0007669"/>
    <property type="project" value="UniProtKB-KW"/>
</dbReference>
<comment type="caution">
    <text evidence="1">The sequence shown here is derived from an EMBL/GenBank/DDBJ whole genome shotgun (WGS) entry which is preliminary data.</text>
</comment>
<protein>
    <submittedName>
        <fullName evidence="1">Subtilisin-like protease</fullName>
    </submittedName>
</protein>
<dbReference type="AlphaFoldDB" id="I0LBG2"/>